<name>A0A7J0GF00_9ERIC</name>
<evidence type="ECO:0000313" key="3">
    <source>
        <dbReference type="Proteomes" id="UP000585474"/>
    </source>
</evidence>
<dbReference type="EMBL" id="BJWL01000020">
    <property type="protein sequence ID" value="GFZ09345.1"/>
    <property type="molecule type" value="Genomic_DNA"/>
</dbReference>
<feature type="compositionally biased region" description="Polar residues" evidence="1">
    <location>
        <begin position="62"/>
        <end position="72"/>
    </location>
</feature>
<comment type="caution">
    <text evidence="2">The sequence shown here is derived from an EMBL/GenBank/DDBJ whole genome shotgun (WGS) entry which is preliminary data.</text>
</comment>
<keyword evidence="3" id="KW-1185">Reference proteome</keyword>
<feature type="region of interest" description="Disordered" evidence="1">
    <location>
        <begin position="61"/>
        <end position="89"/>
    </location>
</feature>
<gene>
    <name evidence="2" type="ORF">Acr_20g0011530</name>
</gene>
<evidence type="ECO:0000256" key="1">
    <source>
        <dbReference type="SAM" id="MobiDB-lite"/>
    </source>
</evidence>
<organism evidence="2 3">
    <name type="scientific">Actinidia rufa</name>
    <dbReference type="NCBI Taxonomy" id="165716"/>
    <lineage>
        <taxon>Eukaryota</taxon>
        <taxon>Viridiplantae</taxon>
        <taxon>Streptophyta</taxon>
        <taxon>Embryophyta</taxon>
        <taxon>Tracheophyta</taxon>
        <taxon>Spermatophyta</taxon>
        <taxon>Magnoliopsida</taxon>
        <taxon>eudicotyledons</taxon>
        <taxon>Gunneridae</taxon>
        <taxon>Pentapetalae</taxon>
        <taxon>asterids</taxon>
        <taxon>Ericales</taxon>
        <taxon>Actinidiaceae</taxon>
        <taxon>Actinidia</taxon>
    </lineage>
</organism>
<proteinExistence type="predicted"/>
<dbReference type="Proteomes" id="UP000585474">
    <property type="component" value="Unassembled WGS sequence"/>
</dbReference>
<dbReference type="AlphaFoldDB" id="A0A7J0GF00"/>
<sequence length="89" mass="9355">MLKVQGEVATMVASGTENAIPLAIVNDERVVIPNAAGNPHPGNLADRNFTYKVDPGIADSILSPSKEQQPRSTVDAECLVQGETSPLAQ</sequence>
<reference evidence="2 3" key="1">
    <citation type="submission" date="2019-07" db="EMBL/GenBank/DDBJ databases">
        <title>De Novo Assembly of kiwifruit Actinidia rufa.</title>
        <authorList>
            <person name="Sugita-Konishi S."/>
            <person name="Sato K."/>
            <person name="Mori E."/>
            <person name="Abe Y."/>
            <person name="Kisaki G."/>
            <person name="Hamano K."/>
            <person name="Suezawa K."/>
            <person name="Otani M."/>
            <person name="Fukuda T."/>
            <person name="Manabe T."/>
            <person name="Gomi K."/>
            <person name="Tabuchi M."/>
            <person name="Akimitsu K."/>
            <person name="Kataoka I."/>
        </authorList>
    </citation>
    <scope>NUCLEOTIDE SEQUENCE [LARGE SCALE GENOMIC DNA]</scope>
    <source>
        <strain evidence="3">cv. Fuchu</strain>
    </source>
</reference>
<accession>A0A7J0GF00</accession>
<evidence type="ECO:0000313" key="2">
    <source>
        <dbReference type="EMBL" id="GFZ09345.1"/>
    </source>
</evidence>
<protein>
    <submittedName>
        <fullName evidence="2">Uncharacterized protein</fullName>
    </submittedName>
</protein>